<dbReference type="EMBL" id="JAANOH010000001">
    <property type="protein sequence ID" value="MCZ2474619.1"/>
    <property type="molecule type" value="Genomic_DNA"/>
</dbReference>
<organism evidence="1 2">
    <name type="scientific">Aquirufa ecclesiirivi</name>
    <dbReference type="NCBI Taxonomy" id="2715124"/>
    <lineage>
        <taxon>Bacteria</taxon>
        <taxon>Pseudomonadati</taxon>
        <taxon>Bacteroidota</taxon>
        <taxon>Cytophagia</taxon>
        <taxon>Cytophagales</taxon>
        <taxon>Flectobacillaceae</taxon>
        <taxon>Aquirufa</taxon>
    </lineage>
</organism>
<accession>A0ABT4JEC0</accession>
<comment type="caution">
    <text evidence="1">The sequence shown here is derived from an EMBL/GenBank/DDBJ whole genome shotgun (WGS) entry which is preliminary data.</text>
</comment>
<reference evidence="1 2" key="1">
    <citation type="submission" date="2020-03" db="EMBL/GenBank/DDBJ databases">
        <authorList>
            <person name="Pitt A."/>
            <person name="Hahn M.W."/>
        </authorList>
    </citation>
    <scope>NUCLEOTIDE SEQUENCE [LARGE SCALE GENOMIC DNA]</scope>
    <source>
        <strain evidence="1 2">5A-MARBSE</strain>
    </source>
</reference>
<dbReference type="RefSeq" id="WP_269009604.1">
    <property type="nucleotide sequence ID" value="NZ_JAANOH010000001.1"/>
</dbReference>
<dbReference type="Proteomes" id="UP001321186">
    <property type="component" value="Unassembled WGS sequence"/>
</dbReference>
<proteinExistence type="predicted"/>
<evidence type="ECO:0000313" key="1">
    <source>
        <dbReference type="EMBL" id="MCZ2474619.1"/>
    </source>
</evidence>
<name>A0ABT4JEC0_9BACT</name>
<sequence length="50" mass="5669">MEYQELNITQNNVVPDKKTWESPEIVKWDLDKNLSLKGGAKNDGSFSTLS</sequence>
<keyword evidence="2" id="KW-1185">Reference proteome</keyword>
<gene>
    <name evidence="1" type="ORF">G9H61_04130</name>
</gene>
<protein>
    <recommendedName>
        <fullName evidence="3">Paeninodin family lasso peptide</fullName>
    </recommendedName>
</protein>
<evidence type="ECO:0008006" key="3">
    <source>
        <dbReference type="Google" id="ProtNLM"/>
    </source>
</evidence>
<evidence type="ECO:0000313" key="2">
    <source>
        <dbReference type="Proteomes" id="UP001321186"/>
    </source>
</evidence>